<sequence precursor="true">MSRSLLTFLLALCCATQLDQAAAQGIASGQLLYVDRELTFEDGFTGVETERPVPNAVVRVFDATDGAILGAGLTDFDGNFSLAVAGSGPRDVIVRGFCVSGTYGANRVLVETVDGVVYSTSSPTLSIPDLATTFDVGQLIAPKVTASGFVGSPFNLLDQGVRAMEYVTDQGAGGLPETIRIQWPELFSFAIYNVAHLSGDDGFDDIVALHEIGHVIHKLYSDSDSAGGGHTLGQSNQDPSISLGEGWASFFAGAVRQHQGLSNPGFYLDCDGDGSTGPAGIQIHMRFEDGAPFAQLTGGEADEGAVFCALWDLIDRHDTDDGFPGDDDLLDGTIDLAPGLDGDQAQWQAFTGPVVVSSPYLHVIELWNGLFLDAGADRYAELSAAFAAWKIRVEEDLFEPNDTTAQATPLVPGKAWSPTLTLYASDLDPPVPGGGDVDVFRVDLFAGQVIEIETRYPSGAADHETYCDTRLALFAPDGSLVASSLDGGAGDNAKLAGLVIEQSGPHAIHVAAESSLKATGSYEIRAVVLSPPAITGLSPTSVQTLLVGASPTIVVDGVDIGNATSVTIGGAQVESFVAVGLDRLEIHGANYVQLGLQDLVVTTPLGSASTPISVTTPAAPLLNVADGAPFWNSITPIAARVAAEPGDLAFLFVSLSDQPTAVPGVLDLDIGGGLSGLFQVALLVGNGAGLASYPIPVASLPAQVPFHLQAGVLPSATLALPLLASNAVQGAKSF</sequence>
<evidence type="ECO:0000313" key="3">
    <source>
        <dbReference type="Proteomes" id="UP000316921"/>
    </source>
</evidence>
<proteinExistence type="predicted"/>
<dbReference type="RefSeq" id="WP_145070390.1">
    <property type="nucleotide sequence ID" value="NZ_CP036287.1"/>
</dbReference>
<gene>
    <name evidence="2" type="ORF">Pla133_51050</name>
</gene>
<evidence type="ECO:0000313" key="2">
    <source>
        <dbReference type="EMBL" id="QDU69982.1"/>
    </source>
</evidence>
<feature type="chain" id="PRO_5022243804" evidence="1">
    <location>
        <begin position="22"/>
        <end position="734"/>
    </location>
</feature>
<dbReference type="Gene3D" id="2.60.120.380">
    <property type="match status" value="1"/>
</dbReference>
<name>A0A518BSN4_9BACT</name>
<accession>A0A518BSN4</accession>
<evidence type="ECO:0000256" key="1">
    <source>
        <dbReference type="SAM" id="SignalP"/>
    </source>
</evidence>
<keyword evidence="3" id="KW-1185">Reference proteome</keyword>
<protein>
    <submittedName>
        <fullName evidence="2">Uncharacterized protein</fullName>
    </submittedName>
</protein>
<keyword evidence="1" id="KW-0732">Signal</keyword>
<feature type="signal peptide" evidence="1">
    <location>
        <begin position="1"/>
        <end position="21"/>
    </location>
</feature>
<organism evidence="2 3">
    <name type="scientific">Engelhardtia mirabilis</name>
    <dbReference type="NCBI Taxonomy" id="2528011"/>
    <lineage>
        <taxon>Bacteria</taxon>
        <taxon>Pseudomonadati</taxon>
        <taxon>Planctomycetota</taxon>
        <taxon>Planctomycetia</taxon>
        <taxon>Planctomycetia incertae sedis</taxon>
        <taxon>Engelhardtia</taxon>
    </lineage>
</organism>
<reference evidence="2 3" key="1">
    <citation type="submission" date="2019-02" db="EMBL/GenBank/DDBJ databases">
        <title>Deep-cultivation of Planctomycetes and their phenomic and genomic characterization uncovers novel biology.</title>
        <authorList>
            <person name="Wiegand S."/>
            <person name="Jogler M."/>
            <person name="Boedeker C."/>
            <person name="Pinto D."/>
            <person name="Vollmers J."/>
            <person name="Rivas-Marin E."/>
            <person name="Kohn T."/>
            <person name="Peeters S.H."/>
            <person name="Heuer A."/>
            <person name="Rast P."/>
            <person name="Oberbeckmann S."/>
            <person name="Bunk B."/>
            <person name="Jeske O."/>
            <person name="Meyerdierks A."/>
            <person name="Storesund J.E."/>
            <person name="Kallscheuer N."/>
            <person name="Luecker S."/>
            <person name="Lage O.M."/>
            <person name="Pohl T."/>
            <person name="Merkel B.J."/>
            <person name="Hornburger P."/>
            <person name="Mueller R.-W."/>
            <person name="Bruemmer F."/>
            <person name="Labrenz M."/>
            <person name="Spormann A.M."/>
            <person name="Op den Camp H."/>
            <person name="Overmann J."/>
            <person name="Amann R."/>
            <person name="Jetten M.S.M."/>
            <person name="Mascher T."/>
            <person name="Medema M.H."/>
            <person name="Devos D.P."/>
            <person name="Kaster A.-K."/>
            <person name="Ovreas L."/>
            <person name="Rohde M."/>
            <person name="Galperin M.Y."/>
            <person name="Jogler C."/>
        </authorList>
    </citation>
    <scope>NUCLEOTIDE SEQUENCE [LARGE SCALE GENOMIC DNA]</scope>
    <source>
        <strain evidence="2 3">Pla133</strain>
    </source>
</reference>
<dbReference type="Proteomes" id="UP000316921">
    <property type="component" value="Chromosome"/>
</dbReference>
<dbReference type="KEGG" id="pbap:Pla133_51050"/>
<dbReference type="AlphaFoldDB" id="A0A518BSN4"/>
<dbReference type="EMBL" id="CP036287">
    <property type="protein sequence ID" value="QDU69982.1"/>
    <property type="molecule type" value="Genomic_DNA"/>
</dbReference>